<accession>A0AAE8MY41</accession>
<feature type="compositionally biased region" description="Polar residues" evidence="4">
    <location>
        <begin position="53"/>
        <end position="67"/>
    </location>
</feature>
<protein>
    <recommendedName>
        <fullName evidence="5">Chromo domain-containing protein</fullName>
    </recommendedName>
</protein>
<feature type="compositionally biased region" description="Basic residues" evidence="4">
    <location>
        <begin position="141"/>
        <end position="150"/>
    </location>
</feature>
<comment type="subunit">
    <text evidence="2">Component of the NuA4 histone acetyltransferase complex.</text>
</comment>
<evidence type="ECO:0000256" key="2">
    <source>
        <dbReference type="ARBA" id="ARBA00011353"/>
    </source>
</evidence>
<sequence length="226" mass="24878">MSEDTSHDGSVASDTNDGMVVRHLSGRPEEDIDISSEGSTEEYDSIPAAITSDLPSGDSQQSDNFGSCHTKLTAAKLVAKGQGVKRKRGRPPGTKTKVNPSPKRGRHDLDDDSAHRRSSRVNAQAKDRLGKTPVRGAGSPRKSKGKKGLRVGKAPSTTQETEWEVERIVDARCDTVTSEVLYLVKWKDYSAEHNTWEPIENLANCKRAIKAFDTKQEALAKRPRRR</sequence>
<comment type="caution">
    <text evidence="6">The sequence shown here is derived from an EMBL/GenBank/DDBJ whole genome shotgun (WGS) entry which is preliminary data.</text>
</comment>
<dbReference type="CDD" id="cd00024">
    <property type="entry name" value="CD_CSD"/>
    <property type="match status" value="1"/>
</dbReference>
<evidence type="ECO:0000259" key="5">
    <source>
        <dbReference type="PROSITE" id="PS50013"/>
    </source>
</evidence>
<dbReference type="PANTHER" id="PTHR22812">
    <property type="entry name" value="CHROMOBOX PROTEIN"/>
    <property type="match status" value="1"/>
</dbReference>
<dbReference type="InterPro" id="IPR000953">
    <property type="entry name" value="Chromo/chromo_shadow_dom"/>
</dbReference>
<evidence type="ECO:0000256" key="4">
    <source>
        <dbReference type="SAM" id="MobiDB-lite"/>
    </source>
</evidence>
<keyword evidence="7" id="KW-1185">Reference proteome</keyword>
<evidence type="ECO:0000313" key="7">
    <source>
        <dbReference type="Proteomes" id="UP001187682"/>
    </source>
</evidence>
<dbReference type="PROSITE" id="PS50013">
    <property type="entry name" value="CHROMO_2"/>
    <property type="match status" value="1"/>
</dbReference>
<dbReference type="InterPro" id="IPR051219">
    <property type="entry name" value="Heterochromatin_chromo-domain"/>
</dbReference>
<dbReference type="Pfam" id="PF00385">
    <property type="entry name" value="Chromo"/>
    <property type="match status" value="1"/>
</dbReference>
<proteinExistence type="predicted"/>
<keyword evidence="3" id="KW-0539">Nucleus</keyword>
<reference evidence="6" key="1">
    <citation type="submission" date="2018-03" db="EMBL/GenBank/DDBJ databases">
        <authorList>
            <person name="Guldener U."/>
        </authorList>
    </citation>
    <scope>NUCLEOTIDE SEQUENCE</scope>
</reference>
<gene>
    <name evidence="6" type="ORF">DNG_04821</name>
</gene>
<dbReference type="Proteomes" id="UP001187682">
    <property type="component" value="Unassembled WGS sequence"/>
</dbReference>
<dbReference type="InterPro" id="IPR023780">
    <property type="entry name" value="Chromo_domain"/>
</dbReference>
<comment type="subcellular location">
    <subcellularLocation>
        <location evidence="1">Nucleus</location>
    </subcellularLocation>
</comment>
<evidence type="ECO:0000256" key="1">
    <source>
        <dbReference type="ARBA" id="ARBA00004123"/>
    </source>
</evidence>
<dbReference type="EMBL" id="ONZQ02000006">
    <property type="protein sequence ID" value="SPO02148.1"/>
    <property type="molecule type" value="Genomic_DNA"/>
</dbReference>
<evidence type="ECO:0000313" key="6">
    <source>
        <dbReference type="EMBL" id="SPO02148.1"/>
    </source>
</evidence>
<feature type="region of interest" description="Disordered" evidence="4">
    <location>
        <begin position="1"/>
        <end position="160"/>
    </location>
</feature>
<evidence type="ECO:0000256" key="3">
    <source>
        <dbReference type="ARBA" id="ARBA00023242"/>
    </source>
</evidence>
<dbReference type="GO" id="GO:0005634">
    <property type="term" value="C:nucleus"/>
    <property type="evidence" value="ECO:0007669"/>
    <property type="project" value="UniProtKB-SubCell"/>
</dbReference>
<dbReference type="AlphaFoldDB" id="A0AAE8MY41"/>
<feature type="domain" description="Chromo" evidence="5">
    <location>
        <begin position="163"/>
        <end position="224"/>
    </location>
</feature>
<dbReference type="Gene3D" id="2.40.50.40">
    <property type="match status" value="1"/>
</dbReference>
<dbReference type="InterPro" id="IPR023779">
    <property type="entry name" value="Chromodomain_CS"/>
</dbReference>
<name>A0AAE8MY41_9PEZI</name>
<dbReference type="GO" id="GO:0006338">
    <property type="term" value="P:chromatin remodeling"/>
    <property type="evidence" value="ECO:0007669"/>
    <property type="project" value="UniProtKB-ARBA"/>
</dbReference>
<dbReference type="SMART" id="SM00298">
    <property type="entry name" value="CHROMO"/>
    <property type="match status" value="1"/>
</dbReference>
<dbReference type="PROSITE" id="PS00598">
    <property type="entry name" value="CHROMO_1"/>
    <property type="match status" value="1"/>
</dbReference>
<dbReference type="SUPFAM" id="SSF54160">
    <property type="entry name" value="Chromo domain-like"/>
    <property type="match status" value="1"/>
</dbReference>
<dbReference type="InterPro" id="IPR016197">
    <property type="entry name" value="Chromo-like_dom_sf"/>
</dbReference>
<organism evidence="6 7">
    <name type="scientific">Cephalotrichum gorgonifer</name>
    <dbReference type="NCBI Taxonomy" id="2041049"/>
    <lineage>
        <taxon>Eukaryota</taxon>
        <taxon>Fungi</taxon>
        <taxon>Dikarya</taxon>
        <taxon>Ascomycota</taxon>
        <taxon>Pezizomycotina</taxon>
        <taxon>Sordariomycetes</taxon>
        <taxon>Hypocreomycetidae</taxon>
        <taxon>Microascales</taxon>
        <taxon>Microascaceae</taxon>
        <taxon>Cephalotrichum</taxon>
    </lineage>
</organism>
<feature type="compositionally biased region" description="Acidic residues" evidence="4">
    <location>
        <begin position="30"/>
        <end position="44"/>
    </location>
</feature>